<reference evidence="6" key="1">
    <citation type="submission" date="2025-08" db="UniProtKB">
        <authorList>
            <consortium name="RefSeq"/>
        </authorList>
    </citation>
    <scope>IDENTIFICATION</scope>
    <source>
        <tissue evidence="6">Liver</tissue>
    </source>
</reference>
<keyword evidence="1" id="KW-0175">Coiled coil</keyword>
<dbReference type="SUPFAM" id="SSF49265">
    <property type="entry name" value="Fibronectin type III"/>
    <property type="match status" value="1"/>
</dbReference>
<sequence>MASGDSRLSAEGFLGWGTDEAAAQELETEESSEGEDEEAESEEEPDARLSDEDEEGKTKQQCIISDPSFSMVTVQREDSGINWETNSSRSSTPWASEESQTSGICSLEGSALNSPPGNVSFIVDEVKKPRKRTHKSKRGSPSLRRKGSKKRTSLESQDVLANKEDGPLMSESQMLNTENEKSPIGIYDKARRKKTTSNTPPITGAIYKEHKPLVLRPVYIGTVQYKIKMFNSVKEELIPLQFYGTLPKGYVIKEIHYRKGKDASISLEPDLSNSGSNIVSQRSKLAAQSPEDNTARELAPPWRGALSKGSKSMTSLFSHEEQKKMYVESPLNATAATEHTLSSYSRNDTTDQEYPRPSHTTSQHPADELKTQRIEPPSTPATTFLEKAKEEFEPDSQGMENSGNDASVFSGSAADIEQEGMVSVNHSLSWEAEESLKTGPPRLPPSILERFEPDKEELEPTSAEKTESAFEHLTSLEPVVHGEEEHAPEPVVYREEEHAPEPIVHREEHAPEPVVYREEEHAPEPEPVVHREKEHAPELVVHREEEHAPELVVHKEEEHAPELVVHKEEEHAPEPVVHREEEHAPEPIVHREEEHVPEPVVHRVEEHVPEPVIHREEEHAPEPIVHKEKEHAPEPIVHREEEHVPEPVVHRVEEHVPEPVIHREEEHAPEPIVHKEKEHVPEPVVHREEEHVPEPVVHREEEHVPEPVVHREEEHVPEPIVHREEEHVPEPVVHRVEEHAPEPIVHKEKEHVPEPVVHREEEHAPEPIVHRVEEHAPEPIVHKEKEHVPEPVIHREEEHAPEPIVHKEEEHVPEPVIHREEEHAPEPIVHKEKEHALEPIVHKEKEHAPEPIVHKEKEHAPEPIVHKEKEHEPEPTVHKVEEHVPELVVHREEEHVPELVVHREEEHAPEPPDSGASQELEKGVEITNTTEPEDSSLEEEIIELDYPESLLVSEEPFPSPWSPKVERREEPVLPSQMTFPPEHVSLSEEEREENESVSTDSAFVSEYSVPRDLNSELEKQEAEAVSLSDVKSSPEPAVFSEEDDEHESYSPAVASESEHSLSPFTIEKTSASQAPSPVTPGHLVPSGDEASESRCHTPGSASVTEYSVSAHDAQELLAKTGDHKPPLKSQDVSEPMILTEEEREDTGPHPPDLDATSESSHSPLLTEKGSERHFPPPPLTATLRHAAVSEDGDLESEHATSHSKLTFKSSTPQNETQESLPKTIDGMPQFKPKGISESVTLLEEEKGDVGSSSADVVSAAHAVPPHVAEILSECQALLPSVTTSEHVVLPEEGITGGQQYPLPSTPASERSVSTPSVTPESQEEEVVHTSPLLLKGATSPTDLSEQEQEEGDIGPFSPDSAFVSEFSFSPYPAQEIETRELGRDSPLCLTSPSEHTILSDEDTEEAELFSPDSASQVSIPPYRILETEQNEIQADSSLTVRSTPEYPYFSEAEEEVSGSPVLTPVPEYFDPLQERKAEPPQFMPVPEDLSLPPSANKTGQAETMPDAPTISTSVSEYLILAQQRKTQASLEPAAEGVAPSPPFTSGWEKGDVKSSSAAVATAASSSAPSSVVKEEAEPVLPTSQSSIPPESARVLKTEREPKASLTLKSAQEQMALPKVRREETVLGSQEAAAHTSQDPTPEPQPPNVPGSGMQYSVLSDSVEEPKVDVEPNLAPTVISELEHRMLSKSEPEVAKPYSPPEETSISGHEALSGVKTEVKQDSRITRELPAASSVVEREAEHRPPVPPAFSALSEDLQKETKASFSATTVPITKHDSNLTESGRAETLTDSSRISPEGHPGLKPVGKSELGRGSPPLITSTAEHSGLIGGEKEPTKGAAVVIDSSLSRGSAWPGAEKETKLDSSPSLSSMLEHSVWSKVETEDVKPGLPVSKAPADVSGGARAEDTQGLPLSPGLDSERSNLSQKKNLVSASEVSKPQPKLPISLGGEVKKEDSELLLSQMSLAPKHTVPSDKPEEIIRSPESEDFMSDDLAPSLPALRDEVNKQPEETSSSVLGGFLSGKRELIRLPAEPEEKEEQLSQAPDAGSELTGSRDRSGSLGIELVKPPVTEPGSSVLEKSPTVLRGRGKEEENREFLAPASSPLETASSDLPIGQTELEKSLLEGQTVKVPDTNSSFADKPDLAIQQFSDRKENLEQSKSCMATEPANVTGTNVKETLFSPKDNTWMLQKPDNLANEHEDRKSGSGWLELSNSNDLLPGKLEAAPLDTDHTSGIRKQVLPQDMEEPHLPWQEQESTLHVSSGRIETSSTNTPLSEEINLPQEPQPMVPARKVERGRAEGKQINYFTQSESPISEKANADFPRPCKEETQEEVKLPLERTLQKSEPGPSMEKVKAETPPIPARATRFPAEVAEPTLGKDQEASTVPVSGEKPSQELKWVQSKTAEDAGERRKPSPDQKVSTPSKSVPAVTAQVIPQPPETQEATQKPPEKSLVAEQGLPAEKGKKGMSSFKSWMSSLLFGSSTPDNKVSGKEDLEAQQSLSAEKTAAALEPKGAVPAEVNTVKQAGEPKGVPVKVSESQDLKEKLTSLSDTDVLSQPESNTENHGKKESPDYSEGMGVSSATSAGDESLGTEPCSPLGEKLVMEEAPYTVALHVTESQRHQKPQISPPSTWRISALKEDHNETLLLSPDIEDKVSQQPKSAPSHFTCVKESEKMAPVILPVESKGILIELGEDRLRKEMPKPIALKHREEDVKRPTEEKDSWETRSFSLAEKRELAEKQEITAPSELRENEAAGKLQMMPEARPFELEEPKAAERLEQHISPSEELMEKPGVTLALERRRGKEEETPAFSGGKKQGHRPYSPTTAIPVPEASATSLGEAQPPSPSFVKAPPATEQPECIFMEVYPEIRERKAAETQLHPLEERKILVEKNKSSSVEPPHREAMVGHPVTQGGTLELEKSSKNRATLEEERRRFIETALSTDASLAAVDEGVLSRSLSKHVPGETEHLRTPPTRLSSVEPQTLVSGASLEHTVKKPETLSERPTVHTIQTSKELVTKHHSEAVEDAYRNDPLSSASSNYTQFMLNASAISAEGTTPMRGSPKELEGTSVRDEEFAVTSKPAGLSEDQKSAFSIISEGCEILNIHAPAFIPSVDQEESEQMQDKLQYLEKKTSFKTISLHDESEAVASHTTQNVNLEDSDRKVTSLTENEPKETHKTKEEIATESETGDFTFIQPTVSTEEDYFEKYTLIDYNLSLDSEKQKLTVEGVSKETTEAAASFQERSDECILGQEYDLVKLDESFYGLEKDYSELSHAEMQESLVIQKPDDRNVAKDVGRDVDSRLPGMPLFDVEEGVLVRSQVFPTTAKAVNPELLEEPPALAFLYKDLYEEAFGEKNERETASEGGSVDSEASFPRRHSDTDDGAGMYFEKYILRDDILHGTSVTQEDQGHGLEEKPVGEDVSHRQRVAERGIERKPGTSFWEKNVGEQHTAVDREGASVGHGETCDEVAMEQKVPITEEVRAVTQKMSYAVPFEDTCHVLESVDEPSSQGNEAGNASPEVHLNVPVQVSFPEEEFAAGATYASEIPQEELIPSEPRKERFHNTPVQDEYEFIDSLNQEMVSRGILPEEPSSESTPENALSQEPEYSKHVKEHEFMNEEEPSTSAEQKELHKRRTENGQSAPEPVTDKTKVQVDSYCYTCKSPVSEMDKVLDIHKDHEVSALDTAISAVKVQLGEFLENLQEKSLRIEAFVSEIESFFNTVEENCSKNEKRLEEQNEEMMKKVLARYDEKAQGFEEVKRKKMEFLHDQMVHFLQSMDAAKDTLETIVREAEELDETVFLASFEEINERLLSAMDSTASLENMPAAFSLFEHYDDSSARGNQMLRQVAVPQPPRLEPQEPNSATSTTIAVYWSTNKEDVVDSFQVYCVEEPQDDQEVNELVEEYRLTVKESYCIFEDLEPDQCYQVWVMAINFTGCSLPSERAIFRTAPSTPVIHAEDCTVCWNTAIVRWRPANPEATETYTLEYCRQNSPEGEGLRSFSGIKGLQLKVNLQPNDNYFFYVRAINAFGTSEQSEAALISTRGTRFLLLRETAHPALQISSNGTVISFSERRRLTEIPSVLGEELPACGQHYWETTVTDCPAYRLGICSSSAVRAGAVGQGETSWYMHCSEPQRYTFFYSGLVSEVHATERPARVGILLDYPNQRLLFINAESGQLLFIVRHRFSEGVHPAFALEKPGKCTLHLGLEPPDSVRHK</sequence>
<feature type="compositionally biased region" description="Low complexity" evidence="2">
    <location>
        <begin position="1861"/>
        <end position="1873"/>
    </location>
</feature>
<dbReference type="PANTHER" id="PTHR24099">
    <property type="entry name" value="E3 UBIQUITIN-PROTEIN LIGASE TRIM36-RELATED"/>
    <property type="match status" value="1"/>
</dbReference>
<dbReference type="SMART" id="SM00060">
    <property type="entry name" value="FN3"/>
    <property type="match status" value="2"/>
</dbReference>
<feature type="compositionally biased region" description="Basic and acidic residues" evidence="2">
    <location>
        <begin position="2702"/>
        <end position="2719"/>
    </location>
</feature>
<feature type="compositionally biased region" description="Polar residues" evidence="2">
    <location>
        <begin position="271"/>
        <end position="283"/>
    </location>
</feature>
<dbReference type="SMART" id="SM00449">
    <property type="entry name" value="SPRY"/>
    <property type="match status" value="1"/>
</dbReference>
<feature type="compositionally biased region" description="Basic and acidic residues" evidence="2">
    <location>
        <begin position="2792"/>
        <end position="2801"/>
    </location>
</feature>
<dbReference type="PANTHER" id="PTHR24099:SF7">
    <property type="entry name" value="CARDIOMYOPATHY-ASSOCIATED PROTEIN 5"/>
    <property type="match status" value="1"/>
</dbReference>
<feature type="compositionally biased region" description="Polar residues" evidence="2">
    <location>
        <begin position="1060"/>
        <end position="1076"/>
    </location>
</feature>
<feature type="compositionally biased region" description="Basic and acidic residues" evidence="2">
    <location>
        <begin position="480"/>
        <end position="491"/>
    </location>
</feature>
<feature type="compositionally biased region" description="Polar residues" evidence="2">
    <location>
        <begin position="2249"/>
        <end position="2270"/>
    </location>
</feature>
<feature type="domain" description="Fibronectin type-III" evidence="4">
    <location>
        <begin position="3840"/>
        <end position="3941"/>
    </location>
</feature>
<feature type="compositionally biased region" description="Basic and acidic residues" evidence="2">
    <location>
        <begin position="2726"/>
        <end position="2748"/>
    </location>
</feature>
<feature type="compositionally biased region" description="Basic and acidic residues" evidence="2">
    <location>
        <begin position="2019"/>
        <end position="2030"/>
    </location>
</feature>
<feature type="region of interest" description="Disordered" evidence="2">
    <location>
        <begin position="1"/>
        <end position="203"/>
    </location>
</feature>
<dbReference type="Proteomes" id="UP000886700">
    <property type="component" value="Unplaced"/>
</dbReference>
<feature type="region of interest" description="Disordered" evidence="2">
    <location>
        <begin position="3348"/>
        <end position="3374"/>
    </location>
</feature>
<feature type="compositionally biased region" description="Basic residues" evidence="2">
    <location>
        <begin position="128"/>
        <end position="151"/>
    </location>
</feature>
<feature type="region of interest" description="Disordered" evidence="2">
    <location>
        <begin position="1478"/>
        <end position="1510"/>
    </location>
</feature>
<dbReference type="GeneID" id="101833117"/>
<keyword evidence="5" id="KW-1185">Reference proteome</keyword>
<dbReference type="PROSITE" id="PS50853">
    <property type="entry name" value="FN3"/>
    <property type="match status" value="2"/>
</dbReference>
<feature type="compositionally biased region" description="Basic and acidic residues" evidence="2">
    <location>
        <begin position="3400"/>
        <end position="3420"/>
    </location>
</feature>
<dbReference type="InterPro" id="IPR003877">
    <property type="entry name" value="SPRY_dom"/>
</dbReference>
<dbReference type="Pfam" id="PF00622">
    <property type="entry name" value="SPRY"/>
    <property type="match status" value="1"/>
</dbReference>
<feature type="region of interest" description="Disordered" evidence="2">
    <location>
        <begin position="1961"/>
        <end position="2107"/>
    </location>
</feature>
<feature type="domain" description="Fibronectin type-III" evidence="4">
    <location>
        <begin position="3942"/>
        <end position="4034"/>
    </location>
</feature>
<feature type="region of interest" description="Disordered" evidence="2">
    <location>
        <begin position="1523"/>
        <end position="1947"/>
    </location>
</feature>
<dbReference type="InterPro" id="IPR036116">
    <property type="entry name" value="FN3_sf"/>
</dbReference>
<dbReference type="RefSeq" id="XP_040584920.1">
    <property type="nucleotide sequence ID" value="XM_040728986.1"/>
</dbReference>
<dbReference type="InterPro" id="IPR043136">
    <property type="entry name" value="B30.2/SPRY_sf"/>
</dbReference>
<feature type="region of interest" description="Disordered" evidence="2">
    <location>
        <begin position="3536"/>
        <end position="3557"/>
    </location>
</feature>
<feature type="compositionally biased region" description="Basic and acidic residues" evidence="2">
    <location>
        <begin position="2759"/>
        <end position="2774"/>
    </location>
</feature>
<gene>
    <name evidence="6" type="primary">Cmya5</name>
</gene>
<evidence type="ECO:0000313" key="6">
    <source>
        <dbReference type="RefSeq" id="XP_040584920.1"/>
    </source>
</evidence>
<feature type="compositionally biased region" description="Basic and acidic residues" evidence="2">
    <location>
        <begin position="3055"/>
        <end position="3066"/>
    </location>
</feature>
<feature type="compositionally biased region" description="Polar residues" evidence="2">
    <location>
        <begin position="2465"/>
        <end position="2482"/>
    </location>
</feature>
<evidence type="ECO:0000256" key="2">
    <source>
        <dbReference type="SAM" id="MobiDB-lite"/>
    </source>
</evidence>
<feature type="region of interest" description="Disordered" evidence="2">
    <location>
        <begin position="3396"/>
        <end position="3420"/>
    </location>
</feature>
<feature type="region of interest" description="Disordered" evidence="2">
    <location>
        <begin position="1378"/>
        <end position="1415"/>
    </location>
</feature>
<feature type="compositionally biased region" description="Basic and acidic residues" evidence="2">
    <location>
        <begin position="2557"/>
        <end position="2566"/>
    </location>
</feature>
<feature type="compositionally biased region" description="Basic and acidic residues" evidence="2">
    <location>
        <begin position="3152"/>
        <end position="3175"/>
    </location>
</feature>
<feature type="compositionally biased region" description="Acidic residues" evidence="2">
    <location>
        <begin position="931"/>
        <end position="946"/>
    </location>
</feature>
<organism evidence="5 6">
    <name type="scientific">Mesocricetus auratus</name>
    <name type="common">Golden hamster</name>
    <dbReference type="NCBI Taxonomy" id="10036"/>
    <lineage>
        <taxon>Eukaryota</taxon>
        <taxon>Metazoa</taxon>
        <taxon>Chordata</taxon>
        <taxon>Craniata</taxon>
        <taxon>Vertebrata</taxon>
        <taxon>Euteleostomi</taxon>
        <taxon>Mammalia</taxon>
        <taxon>Eutheria</taxon>
        <taxon>Euarchontoglires</taxon>
        <taxon>Glires</taxon>
        <taxon>Rodentia</taxon>
        <taxon>Myomorpha</taxon>
        <taxon>Muroidea</taxon>
        <taxon>Cricetidae</taxon>
        <taxon>Cricetinae</taxon>
        <taxon>Mesocricetus</taxon>
    </lineage>
</organism>
<dbReference type="SUPFAM" id="SSF49899">
    <property type="entry name" value="Concanavalin A-like lectins/glucanases"/>
    <property type="match status" value="1"/>
</dbReference>
<feature type="compositionally biased region" description="Polar residues" evidence="2">
    <location>
        <begin position="82"/>
        <end position="104"/>
    </location>
</feature>
<feature type="region of interest" description="Disordered" evidence="2">
    <location>
        <begin position="3152"/>
        <end position="3176"/>
    </location>
</feature>
<feature type="region of interest" description="Disordered" evidence="2">
    <location>
        <begin position="2952"/>
        <end position="2973"/>
    </location>
</feature>
<feature type="region of interest" description="Disordered" evidence="2">
    <location>
        <begin position="564"/>
        <end position="583"/>
    </location>
</feature>
<dbReference type="Gene3D" id="2.60.40.10">
    <property type="entry name" value="Immunoglobulins"/>
    <property type="match status" value="2"/>
</dbReference>
<feature type="region of interest" description="Disordered" evidence="2">
    <location>
        <begin position="538"/>
        <end position="557"/>
    </location>
</feature>
<dbReference type="InterPro" id="IPR050617">
    <property type="entry name" value="E3_ligase_FN3/SPRY"/>
</dbReference>
<feature type="compositionally biased region" description="Polar residues" evidence="2">
    <location>
        <begin position="1919"/>
        <end position="1934"/>
    </location>
</feature>
<feature type="region of interest" description="Disordered" evidence="2">
    <location>
        <begin position="339"/>
        <end position="379"/>
    </location>
</feature>
<feature type="region of interest" description="Disordered" evidence="2">
    <location>
        <begin position="432"/>
        <end position="491"/>
    </location>
</feature>
<feature type="region of interest" description="Disordered" evidence="2">
    <location>
        <begin position="2702"/>
        <end position="2849"/>
    </location>
</feature>
<feature type="region of interest" description="Disordered" evidence="2">
    <location>
        <begin position="3604"/>
        <end position="3640"/>
    </location>
</feature>
<dbReference type="InterPro" id="IPR013320">
    <property type="entry name" value="ConA-like_dom_sf"/>
</dbReference>
<feature type="region of interest" description="Disordered" evidence="2">
    <location>
        <begin position="3047"/>
        <end position="3066"/>
    </location>
</feature>
<feature type="region of interest" description="Disordered" evidence="2">
    <location>
        <begin position="2178"/>
        <end position="2207"/>
    </location>
</feature>
<feature type="region of interest" description="Disordered" evidence="2">
    <location>
        <begin position="2242"/>
        <end position="2596"/>
    </location>
</feature>
<feature type="compositionally biased region" description="Polar residues" evidence="2">
    <location>
        <begin position="1202"/>
        <end position="1220"/>
    </location>
</feature>
<feature type="region of interest" description="Disordered" evidence="2">
    <location>
        <begin position="2879"/>
        <end position="2902"/>
    </location>
</feature>
<evidence type="ECO:0000259" key="4">
    <source>
        <dbReference type="PROSITE" id="PS50853"/>
    </source>
</evidence>
<feature type="compositionally biased region" description="Acidic residues" evidence="2">
    <location>
        <begin position="26"/>
        <end position="55"/>
    </location>
</feature>
<feature type="compositionally biased region" description="Polar residues" evidence="2">
    <location>
        <begin position="59"/>
        <end position="73"/>
    </location>
</feature>
<dbReference type="InterPro" id="IPR003961">
    <property type="entry name" value="FN3_dom"/>
</dbReference>
<dbReference type="PROSITE" id="PS50188">
    <property type="entry name" value="B302_SPRY"/>
    <property type="match status" value="1"/>
</dbReference>
<evidence type="ECO:0000259" key="3">
    <source>
        <dbReference type="PROSITE" id="PS50188"/>
    </source>
</evidence>
<feature type="compositionally biased region" description="Basic and acidic residues" evidence="2">
    <location>
        <begin position="2319"/>
        <end position="2338"/>
    </location>
</feature>
<dbReference type="Gene3D" id="2.60.120.920">
    <property type="match status" value="1"/>
</dbReference>
<feature type="compositionally biased region" description="Basic and acidic residues" evidence="2">
    <location>
        <begin position="1997"/>
        <end position="2006"/>
    </location>
</feature>
<feature type="compositionally biased region" description="Basic and acidic residues" evidence="2">
    <location>
        <begin position="2287"/>
        <end position="2296"/>
    </location>
</feature>
<feature type="region of interest" description="Disordered" evidence="2">
    <location>
        <begin position="1291"/>
        <end position="1359"/>
    </location>
</feature>
<feature type="compositionally biased region" description="Basic and acidic residues" evidence="2">
    <location>
        <begin position="1968"/>
        <end position="1981"/>
    </location>
</feature>
<feature type="compositionally biased region" description="Basic and acidic residues" evidence="2">
    <location>
        <begin position="2879"/>
        <end position="2899"/>
    </location>
</feature>
<feature type="region of interest" description="Disordered" evidence="2">
    <location>
        <begin position="685"/>
        <end position="704"/>
    </location>
</feature>
<proteinExistence type="predicted"/>
<evidence type="ECO:0000313" key="5">
    <source>
        <dbReference type="Proteomes" id="UP000886700"/>
    </source>
</evidence>
<feature type="compositionally biased region" description="Polar residues" evidence="2">
    <location>
        <begin position="2542"/>
        <end position="2556"/>
    </location>
</feature>
<protein>
    <submittedName>
        <fullName evidence="6">Cardiomyopathy-associated protein 5</fullName>
    </submittedName>
</protein>
<dbReference type="CDD" id="cd00063">
    <property type="entry name" value="FN3"/>
    <property type="match status" value="2"/>
</dbReference>
<feature type="compositionally biased region" description="Polar residues" evidence="2">
    <location>
        <begin position="1297"/>
        <end position="1320"/>
    </location>
</feature>
<feature type="compositionally biased region" description="Low complexity" evidence="2">
    <location>
        <begin position="1554"/>
        <end position="1571"/>
    </location>
</feature>
<accession>A0ABM2W2U1</accession>
<feature type="compositionally biased region" description="Basic and acidic residues" evidence="2">
    <location>
        <begin position="1716"/>
        <end position="1726"/>
    </location>
</feature>
<dbReference type="InterPro" id="IPR013783">
    <property type="entry name" value="Ig-like_fold"/>
</dbReference>
<feature type="region of interest" description="Disordered" evidence="2">
    <location>
        <begin position="903"/>
        <end position="1247"/>
    </location>
</feature>
<feature type="compositionally biased region" description="Basic and acidic residues" evidence="2">
    <location>
        <begin position="1013"/>
        <end position="1022"/>
    </location>
</feature>
<feature type="compositionally biased region" description="Basic and acidic residues" evidence="2">
    <location>
        <begin position="1680"/>
        <end position="1693"/>
    </location>
</feature>
<feature type="domain" description="B30.2/SPRY" evidence="3">
    <location>
        <begin position="4016"/>
        <end position="4201"/>
    </location>
</feature>
<dbReference type="InterPro" id="IPR001870">
    <property type="entry name" value="B30.2/SPRY"/>
</dbReference>
<feature type="region of interest" description="Disordered" evidence="2">
    <location>
        <begin position="266"/>
        <end position="319"/>
    </location>
</feature>
<feature type="compositionally biased region" description="Basic and acidic residues" evidence="2">
    <location>
        <begin position="2399"/>
        <end position="2411"/>
    </location>
</feature>
<name>A0ABM2W2U1_MESAU</name>
<evidence type="ECO:0000256" key="1">
    <source>
        <dbReference type="ARBA" id="ARBA00023054"/>
    </source>
</evidence>
<feature type="compositionally biased region" description="Basic and acidic residues" evidence="2">
    <location>
        <begin position="1593"/>
        <end position="1602"/>
    </location>
</feature>